<feature type="transmembrane region" description="Helical" evidence="9">
    <location>
        <begin position="28"/>
        <end position="49"/>
    </location>
</feature>
<dbReference type="GO" id="GO:0004984">
    <property type="term" value="F:olfactory receptor activity"/>
    <property type="evidence" value="ECO:0007669"/>
    <property type="project" value="InterPro"/>
</dbReference>
<keyword evidence="6 9" id="KW-0472">Membrane</keyword>
<evidence type="ECO:0000313" key="10">
    <source>
        <dbReference type="EMBL" id="QGW45395.1"/>
    </source>
</evidence>
<evidence type="ECO:0000256" key="6">
    <source>
        <dbReference type="ARBA" id="ARBA00023136"/>
    </source>
</evidence>
<keyword evidence="3 9" id="KW-0812">Transmembrane</keyword>
<dbReference type="AlphaFoldDB" id="A0A6B9CBM6"/>
<evidence type="ECO:0000256" key="5">
    <source>
        <dbReference type="ARBA" id="ARBA00022989"/>
    </source>
</evidence>
<name>A0A6B9CBM6_9DIPT</name>
<protein>
    <submittedName>
        <fullName evidence="10">Odorant receptor 22</fullName>
    </submittedName>
</protein>
<dbReference type="GO" id="GO:0005549">
    <property type="term" value="F:odorant binding"/>
    <property type="evidence" value="ECO:0007669"/>
    <property type="project" value="InterPro"/>
</dbReference>
<keyword evidence="2" id="KW-0716">Sensory transduction</keyword>
<evidence type="ECO:0000256" key="4">
    <source>
        <dbReference type="ARBA" id="ARBA00022725"/>
    </source>
</evidence>
<keyword evidence="8" id="KW-0807">Transducer</keyword>
<keyword evidence="4" id="KW-0552">Olfaction</keyword>
<feature type="transmembrane region" description="Helical" evidence="9">
    <location>
        <begin position="264"/>
        <end position="293"/>
    </location>
</feature>
<dbReference type="GO" id="GO:0005886">
    <property type="term" value="C:plasma membrane"/>
    <property type="evidence" value="ECO:0007669"/>
    <property type="project" value="TreeGrafter"/>
</dbReference>
<feature type="transmembrane region" description="Helical" evidence="9">
    <location>
        <begin position="55"/>
        <end position="80"/>
    </location>
</feature>
<dbReference type="EMBL" id="MK248981">
    <property type="protein sequence ID" value="QGW45395.1"/>
    <property type="molecule type" value="mRNA"/>
</dbReference>
<proteinExistence type="evidence at transcript level"/>
<dbReference type="GO" id="GO:0007165">
    <property type="term" value="P:signal transduction"/>
    <property type="evidence" value="ECO:0007669"/>
    <property type="project" value="UniProtKB-KW"/>
</dbReference>
<evidence type="ECO:0000256" key="2">
    <source>
        <dbReference type="ARBA" id="ARBA00022606"/>
    </source>
</evidence>
<evidence type="ECO:0000256" key="9">
    <source>
        <dbReference type="SAM" id="Phobius"/>
    </source>
</evidence>
<feature type="transmembrane region" description="Helical" evidence="9">
    <location>
        <begin position="119"/>
        <end position="138"/>
    </location>
</feature>
<sequence length="335" mass="39319">MGFLRTQRLCLYLIGFSFKKDESRVIQLYSLLSWISILIIIIPETHFVIENLTDIPLATDALCTQFTSMLSLMKIATLYFKKDTFYRIIDQLDDMWRKSSKSDRLILEEGNTIDKRLTMVYLVSSMLVAVLYLLFPIVKGMYDLFTTGAAEWIMPMRSIFIYDILGSPNYELTYLWFVQCTGLAVFGSVGVDCLFYGSSLNISSHFKIIQKKARNIKFDQLMVKRNARYTTNRVATEEFFDLIKQHQKILNICDEFETMYSTILFVQFLTTSAQLCVIAFQLTLVSWVSVLILRFSVTRHRYQRNIYFKQEYLDKPPKNLIFRMYLIFSTQKAIK</sequence>
<dbReference type="PANTHER" id="PTHR21137">
    <property type="entry name" value="ODORANT RECEPTOR"/>
    <property type="match status" value="1"/>
</dbReference>
<dbReference type="InterPro" id="IPR004117">
    <property type="entry name" value="7tm6_olfct_rcpt"/>
</dbReference>
<organism evidence="10">
    <name type="scientific">Bradysia odoriphaga</name>
    <dbReference type="NCBI Taxonomy" id="1564500"/>
    <lineage>
        <taxon>Eukaryota</taxon>
        <taxon>Metazoa</taxon>
        <taxon>Ecdysozoa</taxon>
        <taxon>Arthropoda</taxon>
        <taxon>Hexapoda</taxon>
        <taxon>Insecta</taxon>
        <taxon>Pterygota</taxon>
        <taxon>Neoptera</taxon>
        <taxon>Endopterygota</taxon>
        <taxon>Diptera</taxon>
        <taxon>Nematocera</taxon>
        <taxon>Sciaroidea</taxon>
        <taxon>Sciaridae</taxon>
        <taxon>Bradysia</taxon>
    </lineage>
</organism>
<keyword evidence="5 9" id="KW-1133">Transmembrane helix</keyword>
<evidence type="ECO:0000256" key="1">
    <source>
        <dbReference type="ARBA" id="ARBA00004141"/>
    </source>
</evidence>
<reference evidence="10" key="1">
    <citation type="submission" date="2018-11" db="EMBL/GenBank/DDBJ databases">
        <authorList>
            <person name="Zhao Y."/>
            <person name="Mu W."/>
            <person name="Zhou C."/>
        </authorList>
    </citation>
    <scope>NUCLEOTIDE SEQUENCE</scope>
</reference>
<keyword evidence="7 10" id="KW-0675">Receptor</keyword>
<dbReference type="PANTHER" id="PTHR21137:SF43">
    <property type="entry name" value="ODORANT RECEPTOR 47A-RELATED"/>
    <property type="match status" value="1"/>
</dbReference>
<accession>A0A6B9CBM6</accession>
<feature type="transmembrane region" description="Helical" evidence="9">
    <location>
        <begin position="174"/>
        <end position="197"/>
    </location>
</feature>
<dbReference type="Pfam" id="PF02949">
    <property type="entry name" value="7tm_6"/>
    <property type="match status" value="1"/>
</dbReference>
<evidence type="ECO:0000256" key="3">
    <source>
        <dbReference type="ARBA" id="ARBA00022692"/>
    </source>
</evidence>
<evidence type="ECO:0000256" key="8">
    <source>
        <dbReference type="ARBA" id="ARBA00023224"/>
    </source>
</evidence>
<comment type="subcellular location">
    <subcellularLocation>
        <location evidence="1">Membrane</location>
        <topology evidence="1">Multi-pass membrane protein</topology>
    </subcellularLocation>
</comment>
<evidence type="ECO:0000256" key="7">
    <source>
        <dbReference type="ARBA" id="ARBA00023170"/>
    </source>
</evidence>